<evidence type="ECO:0000256" key="1">
    <source>
        <dbReference type="ARBA" id="ARBA00004123"/>
    </source>
</evidence>
<keyword evidence="3" id="KW-0547">Nucleotide-binding</keyword>
<dbReference type="AlphaFoldDB" id="E9GDI5"/>
<evidence type="ECO:0000256" key="3">
    <source>
        <dbReference type="ARBA" id="ARBA00022741"/>
    </source>
</evidence>
<evidence type="ECO:0000313" key="12">
    <source>
        <dbReference type="EMBL" id="EFX82087.1"/>
    </source>
</evidence>
<feature type="region of interest" description="Disordered" evidence="9">
    <location>
        <begin position="495"/>
        <end position="523"/>
    </location>
</feature>
<dbReference type="GO" id="GO:0006325">
    <property type="term" value="P:chromatin organization"/>
    <property type="evidence" value="ECO:0000318"/>
    <property type="project" value="GO_Central"/>
</dbReference>
<dbReference type="CDD" id="cd18793">
    <property type="entry name" value="SF2_C_SNF"/>
    <property type="match status" value="1"/>
</dbReference>
<keyword evidence="7" id="KW-0238">DNA-binding</keyword>
<evidence type="ECO:0000313" key="13">
    <source>
        <dbReference type="Proteomes" id="UP000000305"/>
    </source>
</evidence>
<evidence type="ECO:0008006" key="14">
    <source>
        <dbReference type="Google" id="ProtNLM"/>
    </source>
</evidence>
<evidence type="ECO:0000259" key="10">
    <source>
        <dbReference type="PROSITE" id="PS51192"/>
    </source>
</evidence>
<dbReference type="InterPro" id="IPR001650">
    <property type="entry name" value="Helicase_C-like"/>
</dbReference>
<proteinExistence type="inferred from homology"/>
<feature type="domain" description="Helicase C-terminal" evidence="11">
    <location>
        <begin position="559"/>
        <end position="733"/>
    </location>
</feature>
<dbReference type="SUPFAM" id="SSF52540">
    <property type="entry name" value="P-loop containing nucleoside triphosphate hydrolases"/>
    <property type="match status" value="2"/>
</dbReference>
<name>E9GDI5_DAPPU</name>
<dbReference type="PhylomeDB" id="E9GDI5"/>
<dbReference type="Pfam" id="PF00271">
    <property type="entry name" value="Helicase_C"/>
    <property type="match status" value="1"/>
</dbReference>
<dbReference type="GO" id="GO:0005634">
    <property type="term" value="C:nucleus"/>
    <property type="evidence" value="ECO:0000318"/>
    <property type="project" value="GO_Central"/>
</dbReference>
<evidence type="ECO:0000256" key="5">
    <source>
        <dbReference type="ARBA" id="ARBA00022806"/>
    </source>
</evidence>
<dbReference type="GO" id="GO:0140658">
    <property type="term" value="F:ATP-dependent chromatin remodeler activity"/>
    <property type="evidence" value="ECO:0000318"/>
    <property type="project" value="GO_Central"/>
</dbReference>
<evidence type="ECO:0000259" key="11">
    <source>
        <dbReference type="PROSITE" id="PS51194"/>
    </source>
</evidence>
<organism evidence="12 13">
    <name type="scientific">Daphnia pulex</name>
    <name type="common">Water flea</name>
    <dbReference type="NCBI Taxonomy" id="6669"/>
    <lineage>
        <taxon>Eukaryota</taxon>
        <taxon>Metazoa</taxon>
        <taxon>Ecdysozoa</taxon>
        <taxon>Arthropoda</taxon>
        <taxon>Crustacea</taxon>
        <taxon>Branchiopoda</taxon>
        <taxon>Diplostraca</taxon>
        <taxon>Cladocera</taxon>
        <taxon>Anomopoda</taxon>
        <taxon>Daphniidae</taxon>
        <taxon>Daphnia</taxon>
    </lineage>
</organism>
<keyword evidence="5" id="KW-0347">Helicase</keyword>
<dbReference type="EMBL" id="GL732540">
    <property type="protein sequence ID" value="EFX82087.1"/>
    <property type="molecule type" value="Genomic_DNA"/>
</dbReference>
<dbReference type="GO" id="GO:0016887">
    <property type="term" value="F:ATP hydrolysis activity"/>
    <property type="evidence" value="ECO:0007669"/>
    <property type="project" value="InterPro"/>
</dbReference>
<dbReference type="InParanoid" id="E9GDI5"/>
<feature type="domain" description="Helicase ATP-binding" evidence="10">
    <location>
        <begin position="186"/>
        <end position="364"/>
    </location>
</feature>
<dbReference type="Gene3D" id="3.40.50.10810">
    <property type="entry name" value="Tandem AAA-ATPase domain"/>
    <property type="match status" value="1"/>
</dbReference>
<evidence type="ECO:0000256" key="9">
    <source>
        <dbReference type="SAM" id="MobiDB-lite"/>
    </source>
</evidence>
<feature type="compositionally biased region" description="Basic and acidic residues" evidence="9">
    <location>
        <begin position="29"/>
        <end position="43"/>
    </location>
</feature>
<dbReference type="PROSITE" id="PS51194">
    <property type="entry name" value="HELICASE_CTER"/>
    <property type="match status" value="1"/>
</dbReference>
<evidence type="ECO:0000256" key="4">
    <source>
        <dbReference type="ARBA" id="ARBA00022801"/>
    </source>
</evidence>
<evidence type="ECO:0000256" key="8">
    <source>
        <dbReference type="ARBA" id="ARBA00023242"/>
    </source>
</evidence>
<keyword evidence="4" id="KW-0378">Hydrolase</keyword>
<accession>E9GDI5</accession>
<dbReference type="STRING" id="6669.E9GDI5"/>
<dbReference type="KEGG" id="dpx:DAPPUDRAFT_101480"/>
<dbReference type="Proteomes" id="UP000000305">
    <property type="component" value="Unassembled WGS sequence"/>
</dbReference>
<dbReference type="PROSITE" id="PS51192">
    <property type="entry name" value="HELICASE_ATP_BIND_1"/>
    <property type="match status" value="1"/>
</dbReference>
<evidence type="ECO:0000256" key="7">
    <source>
        <dbReference type="ARBA" id="ARBA00023125"/>
    </source>
</evidence>
<keyword evidence="6" id="KW-0067">ATP-binding</keyword>
<dbReference type="InterPro" id="IPR027417">
    <property type="entry name" value="P-loop_NTPase"/>
</dbReference>
<evidence type="ECO:0000256" key="2">
    <source>
        <dbReference type="ARBA" id="ARBA00007025"/>
    </source>
</evidence>
<keyword evidence="13" id="KW-1185">Reference proteome</keyword>
<dbReference type="InterPro" id="IPR049730">
    <property type="entry name" value="SNF2/RAD54-like_C"/>
</dbReference>
<feature type="compositionally biased region" description="Low complexity" evidence="9">
    <location>
        <begin position="1"/>
        <end position="13"/>
    </location>
</feature>
<dbReference type="GO" id="GO:0003712">
    <property type="term" value="F:transcription coregulator activity"/>
    <property type="evidence" value="ECO:0000318"/>
    <property type="project" value="GO_Central"/>
</dbReference>
<dbReference type="OMA" id="WKIYERQ"/>
<protein>
    <recommendedName>
        <fullName evidence="14">Transcriptional regulator ATRX</fullName>
    </recommendedName>
</protein>
<dbReference type="PANTHER" id="PTHR45797">
    <property type="entry name" value="RAD54-LIKE"/>
    <property type="match status" value="1"/>
</dbReference>
<dbReference type="GO" id="GO:0005524">
    <property type="term" value="F:ATP binding"/>
    <property type="evidence" value="ECO:0007669"/>
    <property type="project" value="UniProtKB-KW"/>
</dbReference>
<dbReference type="InterPro" id="IPR044574">
    <property type="entry name" value="ARIP4-like"/>
</dbReference>
<gene>
    <name evidence="12" type="ORF">DAPPUDRAFT_101480</name>
</gene>
<comment type="subcellular location">
    <subcellularLocation>
        <location evidence="1">Nucleus</location>
    </subcellularLocation>
</comment>
<dbReference type="PANTHER" id="PTHR45797:SF3">
    <property type="entry name" value="TRANSCRIPTIONAL REGULATOR ATRX HOMOLOG"/>
    <property type="match status" value="1"/>
</dbReference>
<reference evidence="12 13" key="1">
    <citation type="journal article" date="2011" name="Science">
        <title>The ecoresponsive genome of Daphnia pulex.</title>
        <authorList>
            <person name="Colbourne J.K."/>
            <person name="Pfrender M.E."/>
            <person name="Gilbert D."/>
            <person name="Thomas W.K."/>
            <person name="Tucker A."/>
            <person name="Oakley T.H."/>
            <person name="Tokishita S."/>
            <person name="Aerts A."/>
            <person name="Arnold G.J."/>
            <person name="Basu M.K."/>
            <person name="Bauer D.J."/>
            <person name="Caceres C.E."/>
            <person name="Carmel L."/>
            <person name="Casola C."/>
            <person name="Choi J.H."/>
            <person name="Detter J.C."/>
            <person name="Dong Q."/>
            <person name="Dusheyko S."/>
            <person name="Eads B.D."/>
            <person name="Frohlich T."/>
            <person name="Geiler-Samerotte K.A."/>
            <person name="Gerlach D."/>
            <person name="Hatcher P."/>
            <person name="Jogdeo S."/>
            <person name="Krijgsveld J."/>
            <person name="Kriventseva E.V."/>
            <person name="Kultz D."/>
            <person name="Laforsch C."/>
            <person name="Lindquist E."/>
            <person name="Lopez J."/>
            <person name="Manak J.R."/>
            <person name="Muller J."/>
            <person name="Pangilinan J."/>
            <person name="Patwardhan R.P."/>
            <person name="Pitluck S."/>
            <person name="Pritham E.J."/>
            <person name="Rechtsteiner A."/>
            <person name="Rho M."/>
            <person name="Rogozin I.B."/>
            <person name="Sakarya O."/>
            <person name="Salamov A."/>
            <person name="Schaack S."/>
            <person name="Shapiro H."/>
            <person name="Shiga Y."/>
            <person name="Skalitzky C."/>
            <person name="Smith Z."/>
            <person name="Souvorov A."/>
            <person name="Sung W."/>
            <person name="Tang Z."/>
            <person name="Tsuchiya D."/>
            <person name="Tu H."/>
            <person name="Vos H."/>
            <person name="Wang M."/>
            <person name="Wolf Y.I."/>
            <person name="Yamagata H."/>
            <person name="Yamada T."/>
            <person name="Ye Y."/>
            <person name="Shaw J.R."/>
            <person name="Andrews J."/>
            <person name="Crease T.J."/>
            <person name="Tang H."/>
            <person name="Lucas S.M."/>
            <person name="Robertson H.M."/>
            <person name="Bork P."/>
            <person name="Koonin E.V."/>
            <person name="Zdobnov E.M."/>
            <person name="Grigoriev I.V."/>
            <person name="Lynch M."/>
            <person name="Boore J.L."/>
        </authorList>
    </citation>
    <scope>NUCLEOTIDE SEQUENCE [LARGE SCALE GENOMIC DNA]</scope>
</reference>
<dbReference type="InterPro" id="IPR014001">
    <property type="entry name" value="Helicase_ATP-bd"/>
</dbReference>
<dbReference type="InterPro" id="IPR038718">
    <property type="entry name" value="SNF2-like_sf"/>
</dbReference>
<dbReference type="HOGENOM" id="CLU_000315_11_3_1"/>
<dbReference type="Pfam" id="PF00176">
    <property type="entry name" value="SNF2-rel_dom"/>
    <property type="match status" value="1"/>
</dbReference>
<dbReference type="eggNOG" id="KOG1015">
    <property type="taxonomic scope" value="Eukaryota"/>
</dbReference>
<dbReference type="GO" id="GO:0003677">
    <property type="term" value="F:DNA binding"/>
    <property type="evidence" value="ECO:0007669"/>
    <property type="project" value="UniProtKB-KW"/>
</dbReference>
<evidence type="ECO:0000256" key="6">
    <source>
        <dbReference type="ARBA" id="ARBA00022840"/>
    </source>
</evidence>
<comment type="similarity">
    <text evidence="2">Belongs to the SNF2/RAD54 helicase family.</text>
</comment>
<dbReference type="SMART" id="SM00490">
    <property type="entry name" value="HELICc"/>
    <property type="match status" value="1"/>
</dbReference>
<keyword evidence="8" id="KW-0539">Nucleus</keyword>
<sequence>MSESAESDSAPSPAKKPKIFKPNIPLRRVKTEKSPLPLLEEKNPSQPDRGVTWRGQSERTRLGAQEASQPRPKYVQEEGGLFSQGVADKEHTDPVRNALSAVDRYEVKKANVVKLKAKPSTVVKSNEEPHESHSPAHPAIIQQMDQFVLLRGSQIKNEDQVVVNQQMFEKLKYHQIEGIKFMWNACLETDSSAGCILAHCMGLGKSLQVVALSHTVLMNPVCKVERVLIVCPVGTILNWVNEFQIWLPGNSFETLNVCELISKDTREAKITRWLNYGGIIILGYEMYLSLTKEKRSDELFQRALVNPGPDLLVCDEGHKLKNEISATFKAMDQISTRRRIILSGTPLQNNLHEFHTMVQFVHRGLLGTTTDFGINYANVFEKGQMVDATELEVRAMKRRALILHKTLENTVQRFDSDVLAPFLLPKVEYVVSVRMSQLQIKLYLHYLENFTKGGVIQPTERKVESAGLFSDYQQLSRIWTHPKALKLAVNLCNTKNRPDPKTGENSEDEYQAMKKQSDLEDDLEESANPASSSLWWSKLIPDDEINNIEHSGKILLLMEILRHCEVIGDKLLVFSQSLTSLDLIEEFLAAEHLKSSAGNASAVSGTWILDTDYFRLDGSTKSAERLKFCTAFNDPKNVRVRLFLISTKAGGIGINLTGANRVIIFDSSWNPSFDEQSVFRVYRLGQTKPCFIYRFVAQGTMEEKVYYRQVEKLALSRRIVDGQEMDRHFASNDLKDLYLFNEKGLIHLPDSVLGQEKALHPKDALLSELAVSMRKWIGGYREHDSLLQSRPEETIENDEREAIWKLFQEKKIFFSSQGVPK</sequence>
<feature type="region of interest" description="Disordered" evidence="9">
    <location>
        <begin position="1"/>
        <end position="73"/>
    </location>
</feature>
<dbReference type="SMART" id="SM00487">
    <property type="entry name" value="DEXDc"/>
    <property type="match status" value="1"/>
</dbReference>
<dbReference type="OrthoDB" id="448448at2759"/>
<dbReference type="Gene3D" id="3.40.50.300">
    <property type="entry name" value="P-loop containing nucleotide triphosphate hydrolases"/>
    <property type="match status" value="1"/>
</dbReference>
<dbReference type="GO" id="GO:0004386">
    <property type="term" value="F:helicase activity"/>
    <property type="evidence" value="ECO:0007669"/>
    <property type="project" value="UniProtKB-KW"/>
</dbReference>
<dbReference type="InterPro" id="IPR000330">
    <property type="entry name" value="SNF2_N"/>
</dbReference>